<feature type="compositionally biased region" description="Acidic residues" evidence="2">
    <location>
        <begin position="90"/>
        <end position="119"/>
    </location>
</feature>
<feature type="compositionally biased region" description="Basic and acidic residues" evidence="2">
    <location>
        <begin position="1"/>
        <end position="12"/>
    </location>
</feature>
<dbReference type="OrthoDB" id="5390475at2759"/>
<feature type="region of interest" description="Disordered" evidence="2">
    <location>
        <begin position="530"/>
        <end position="555"/>
    </location>
</feature>
<feature type="compositionally biased region" description="Acidic residues" evidence="2">
    <location>
        <begin position="459"/>
        <end position="469"/>
    </location>
</feature>
<organism evidence="3 4">
    <name type="scientific">Orbilia oligospora</name>
    <name type="common">Nematode-trapping fungus</name>
    <name type="synonym">Arthrobotrys oligospora</name>
    <dbReference type="NCBI Taxonomy" id="2813651"/>
    <lineage>
        <taxon>Eukaryota</taxon>
        <taxon>Fungi</taxon>
        <taxon>Dikarya</taxon>
        <taxon>Ascomycota</taxon>
        <taxon>Pezizomycotina</taxon>
        <taxon>Orbiliomycetes</taxon>
        <taxon>Orbiliales</taxon>
        <taxon>Orbiliaceae</taxon>
        <taxon>Orbilia</taxon>
    </lineage>
</organism>
<feature type="region of interest" description="Disordered" evidence="2">
    <location>
        <begin position="577"/>
        <end position="714"/>
    </location>
</feature>
<evidence type="ECO:0000256" key="1">
    <source>
        <dbReference type="SAM" id="Coils"/>
    </source>
</evidence>
<gene>
    <name evidence="3" type="ORF">TWF970_007515</name>
</gene>
<proteinExistence type="predicted"/>
<feature type="region of interest" description="Disordered" evidence="2">
    <location>
        <begin position="1"/>
        <end position="23"/>
    </location>
</feature>
<accession>A0A7C8V3H0</accession>
<feature type="compositionally biased region" description="Basic and acidic residues" evidence="2">
    <location>
        <begin position="608"/>
        <end position="618"/>
    </location>
</feature>
<feature type="region of interest" description="Disordered" evidence="2">
    <location>
        <begin position="459"/>
        <end position="514"/>
    </location>
</feature>
<feature type="compositionally biased region" description="Basic and acidic residues" evidence="2">
    <location>
        <begin position="633"/>
        <end position="645"/>
    </location>
</feature>
<keyword evidence="1" id="KW-0175">Coiled coil</keyword>
<comment type="caution">
    <text evidence="3">The sequence shown here is derived from an EMBL/GenBank/DDBJ whole genome shotgun (WGS) entry which is preliminary data.</text>
</comment>
<evidence type="ECO:0000256" key="2">
    <source>
        <dbReference type="SAM" id="MobiDB-lite"/>
    </source>
</evidence>
<feature type="coiled-coil region" evidence="1">
    <location>
        <begin position="421"/>
        <end position="455"/>
    </location>
</feature>
<dbReference type="AlphaFoldDB" id="A0A7C8V3H0"/>
<feature type="compositionally biased region" description="Basic and acidic residues" evidence="2">
    <location>
        <begin position="586"/>
        <end position="598"/>
    </location>
</feature>
<protein>
    <submittedName>
        <fullName evidence="3">Uncharacterized protein</fullName>
    </submittedName>
</protein>
<feature type="compositionally biased region" description="Low complexity" evidence="2">
    <location>
        <begin position="537"/>
        <end position="548"/>
    </location>
</feature>
<evidence type="ECO:0000313" key="3">
    <source>
        <dbReference type="EMBL" id="KAF3275074.1"/>
    </source>
</evidence>
<dbReference type="Proteomes" id="UP000474640">
    <property type="component" value="Unassembled WGS sequence"/>
</dbReference>
<feature type="compositionally biased region" description="Basic and acidic residues" evidence="2">
    <location>
        <begin position="683"/>
        <end position="693"/>
    </location>
</feature>
<feature type="region of interest" description="Disordered" evidence="2">
    <location>
        <begin position="351"/>
        <end position="410"/>
    </location>
</feature>
<name>A0A7C8V3H0_ORBOL</name>
<dbReference type="EMBL" id="JAABOJ010000040">
    <property type="protein sequence ID" value="KAF3275074.1"/>
    <property type="molecule type" value="Genomic_DNA"/>
</dbReference>
<feature type="compositionally biased region" description="Low complexity" evidence="2">
    <location>
        <begin position="489"/>
        <end position="513"/>
    </location>
</feature>
<feature type="region of interest" description="Disordered" evidence="2">
    <location>
        <begin position="63"/>
        <end position="172"/>
    </location>
</feature>
<sequence length="714" mass="80422">MPQRQMHTEERARLRRQRVERRNQQLDEAIAAACAITDSKPLAATTGKSNGKSKMPRFTVIEPESDAEPESSMMALQRPRAVPKSKLLFEDEAEDEQEGMEVERESEESENMEIDDEVAVETPAVDGPRRSTRVKQQKNYNYESESDEDEDEKPQKKKRVRRSMSSEKVPLEILKDCIEEEERFHLSLSSEHNLNSPDGSPAAPPDATKYDVDWFINAIRGAKPIGREYSEENETRRKVSNPFDMAEEMEMIAAKEEQLEADLETMNEIRFRQRKSRPSLTLSVTVGKRIYCIEKNLDMLRDFRVERERYWKKKQKAEETMKQEKELQEGLKILHAFNADRENNKLRPKAIQKKPLNSPSPSPPAQVVPRKRSLTPDGKPKEAKRISPGPKPETRCTPPNKNSKAKEPKSTPRLILVCRIAEAKQRELDETMAQAHRLQEELLKLTAEVEKISIEELGFEEEEEEEVEESPTKVRKLSKSPSFAVKGRSSQSPPITINSSPSPPITIHSTPSPAVNVNSTSTSFLVESTPPLPVIQDTSSSAADSGVADSEDEYLSKRSSIRGYHVSGKLMTGARRTVLTPTLSKGMEKLAGKKEKVQKGHPAKKTKLKVDKKAEDSQPARAVTKPAPVLPADQKRARAPEEPRVVTKPTSILPAKRKKNRESEEPTGKTAGGAGPQVKKTKLQKERSERIDDLQTFFKMGEYKSGKGTAANKK</sequence>
<reference evidence="3 4" key="1">
    <citation type="submission" date="2020-01" db="EMBL/GenBank/DDBJ databases">
        <authorList>
            <person name="Palmer J.M."/>
        </authorList>
    </citation>
    <scope>NUCLEOTIDE SEQUENCE [LARGE SCALE GENOMIC DNA]</scope>
    <source>
        <strain evidence="3 4">TWF970</strain>
    </source>
</reference>
<evidence type="ECO:0000313" key="4">
    <source>
        <dbReference type="Proteomes" id="UP000474640"/>
    </source>
</evidence>